<dbReference type="PANTHER" id="PTHR36681:SF3">
    <property type="entry name" value="NUCLEAR GTPASE, GERMINAL CENTER-ASSOCIATED, TANDEM DUPLICATE 3"/>
    <property type="match status" value="1"/>
</dbReference>
<protein>
    <recommendedName>
        <fullName evidence="1">DUF7605 domain-containing protein</fullName>
    </recommendedName>
</protein>
<keyword evidence="3" id="KW-1185">Reference proteome</keyword>
<reference evidence="2 3" key="1">
    <citation type="submission" date="2014-04" db="EMBL/GenBank/DDBJ databases">
        <authorList>
            <consortium name="DOE Joint Genome Institute"/>
            <person name="Kuo A."/>
            <person name="Tarkka M."/>
            <person name="Buscot F."/>
            <person name="Kohler A."/>
            <person name="Nagy L.G."/>
            <person name="Floudas D."/>
            <person name="Copeland A."/>
            <person name="Barry K.W."/>
            <person name="Cichocki N."/>
            <person name="Veneault-Fourrey C."/>
            <person name="LaButti K."/>
            <person name="Lindquist E.A."/>
            <person name="Lipzen A."/>
            <person name="Lundell T."/>
            <person name="Morin E."/>
            <person name="Murat C."/>
            <person name="Sun H."/>
            <person name="Tunlid A."/>
            <person name="Henrissat B."/>
            <person name="Grigoriev I.V."/>
            <person name="Hibbett D.S."/>
            <person name="Martin F."/>
            <person name="Nordberg H.P."/>
            <person name="Cantor M.N."/>
            <person name="Hua S.X."/>
        </authorList>
    </citation>
    <scope>NUCLEOTIDE SEQUENCE [LARGE SCALE GENOMIC DNA]</scope>
    <source>
        <strain evidence="2 3">F 1598</strain>
    </source>
</reference>
<proteinExistence type="predicted"/>
<dbReference type="AlphaFoldDB" id="A0A0C3CRP4"/>
<organism evidence="2 3">
    <name type="scientific">Piloderma croceum (strain F 1598)</name>
    <dbReference type="NCBI Taxonomy" id="765440"/>
    <lineage>
        <taxon>Eukaryota</taxon>
        <taxon>Fungi</taxon>
        <taxon>Dikarya</taxon>
        <taxon>Basidiomycota</taxon>
        <taxon>Agaricomycotina</taxon>
        <taxon>Agaricomycetes</taxon>
        <taxon>Agaricomycetidae</taxon>
        <taxon>Atheliales</taxon>
        <taxon>Atheliaceae</taxon>
        <taxon>Piloderma</taxon>
    </lineage>
</organism>
<dbReference type="EMBL" id="KN832970">
    <property type="protein sequence ID" value="KIM92342.1"/>
    <property type="molecule type" value="Genomic_DNA"/>
</dbReference>
<reference evidence="3" key="2">
    <citation type="submission" date="2015-01" db="EMBL/GenBank/DDBJ databases">
        <title>Evolutionary Origins and Diversification of the Mycorrhizal Mutualists.</title>
        <authorList>
            <consortium name="DOE Joint Genome Institute"/>
            <consortium name="Mycorrhizal Genomics Consortium"/>
            <person name="Kohler A."/>
            <person name="Kuo A."/>
            <person name="Nagy L.G."/>
            <person name="Floudas D."/>
            <person name="Copeland A."/>
            <person name="Barry K.W."/>
            <person name="Cichocki N."/>
            <person name="Veneault-Fourrey C."/>
            <person name="LaButti K."/>
            <person name="Lindquist E.A."/>
            <person name="Lipzen A."/>
            <person name="Lundell T."/>
            <person name="Morin E."/>
            <person name="Murat C."/>
            <person name="Riley R."/>
            <person name="Ohm R."/>
            <person name="Sun H."/>
            <person name="Tunlid A."/>
            <person name="Henrissat B."/>
            <person name="Grigoriev I.V."/>
            <person name="Hibbett D.S."/>
            <person name="Martin F."/>
        </authorList>
    </citation>
    <scope>NUCLEOTIDE SEQUENCE [LARGE SCALE GENOMIC DNA]</scope>
    <source>
        <strain evidence="3">F 1598</strain>
    </source>
</reference>
<evidence type="ECO:0000259" key="1">
    <source>
        <dbReference type="Pfam" id="PF24564"/>
    </source>
</evidence>
<dbReference type="HOGENOM" id="CLU_900503_0_0_1"/>
<feature type="domain" description="DUF7605" evidence="1">
    <location>
        <begin position="46"/>
        <end position="197"/>
    </location>
</feature>
<dbReference type="InParanoid" id="A0A0C3CRP4"/>
<name>A0A0C3CRP4_PILCF</name>
<dbReference type="Pfam" id="PF24564">
    <property type="entry name" value="DUF7605"/>
    <property type="match status" value="1"/>
</dbReference>
<dbReference type="PANTHER" id="PTHR36681">
    <property type="entry name" value="NUCLEAR GTPASE, GERMINAL CENTER-ASSOCIATED, TANDEM DUPLICATE 3"/>
    <property type="match status" value="1"/>
</dbReference>
<dbReference type="InterPro" id="IPR056024">
    <property type="entry name" value="DUF7605"/>
</dbReference>
<evidence type="ECO:0000313" key="2">
    <source>
        <dbReference type="EMBL" id="KIM92342.1"/>
    </source>
</evidence>
<sequence>MVFHRALNTDTKEMLDATEKAVDFELSRLQAELEAAVQEADDKSEDIFQSLAIFRWNAYSALMRRHGEWKATDLNEDLTKDIFQAVSPSWNIIMNDKIPTILNDLKTSLCKRVQRTVQDICLRSKTCKTITDQILKASLSMGYEEIISRAHAACRKSITTAQRDGNRFKSILQNEMKPHYDKVGTERGKGMFLRMKEENSRYILENREALFATISDHASSLFQEIRSALHMDMTKALEKISLTIYTSLVSVQHGTKLDSILKDRMKKEKLPQLKALMATTEVPMQALSTAIDARLKELTHAHGYHNGFP</sequence>
<evidence type="ECO:0000313" key="3">
    <source>
        <dbReference type="Proteomes" id="UP000054166"/>
    </source>
</evidence>
<accession>A0A0C3CRP4</accession>
<dbReference type="Proteomes" id="UP000054166">
    <property type="component" value="Unassembled WGS sequence"/>
</dbReference>
<gene>
    <name evidence="2" type="ORF">PILCRDRAFT_810391</name>
</gene>
<dbReference type="OrthoDB" id="2684749at2759"/>